<protein>
    <submittedName>
        <fullName evidence="8">YicC family protein</fullName>
    </submittedName>
</protein>
<dbReference type="GO" id="GO:0016787">
    <property type="term" value="F:hydrolase activity"/>
    <property type="evidence" value="ECO:0007669"/>
    <property type="project" value="UniProtKB-KW"/>
</dbReference>
<dbReference type="GO" id="GO:0004521">
    <property type="term" value="F:RNA endonuclease activity"/>
    <property type="evidence" value="ECO:0007669"/>
    <property type="project" value="InterPro"/>
</dbReference>
<organism evidence="8 9">
    <name type="scientific">Cryomorpha ignava</name>
    <dbReference type="NCBI Taxonomy" id="101383"/>
    <lineage>
        <taxon>Bacteria</taxon>
        <taxon>Pseudomonadati</taxon>
        <taxon>Bacteroidota</taxon>
        <taxon>Flavobacteriia</taxon>
        <taxon>Flavobacteriales</taxon>
        <taxon>Cryomorphaceae</taxon>
        <taxon>Cryomorpha</taxon>
    </lineage>
</organism>
<dbReference type="EMBL" id="JAAGVY010000016">
    <property type="protein sequence ID" value="NEN23881.1"/>
    <property type="molecule type" value="Genomic_DNA"/>
</dbReference>
<dbReference type="PANTHER" id="PTHR30636:SF3">
    <property type="entry name" value="UPF0701 PROTEIN YICC"/>
    <property type="match status" value="1"/>
</dbReference>
<keyword evidence="3" id="KW-0255">Endonuclease</keyword>
<proteinExistence type="inferred from homology"/>
<accession>A0A7K3WS46</accession>
<name>A0A7K3WS46_9FLAO</name>
<dbReference type="Pfam" id="PF03755">
    <property type="entry name" value="YicC-like_N"/>
    <property type="match status" value="1"/>
</dbReference>
<comment type="cofactor">
    <cofactor evidence="1">
        <name>a divalent metal cation</name>
        <dbReference type="ChEBI" id="CHEBI:60240"/>
    </cofactor>
</comment>
<dbReference type="Pfam" id="PF08340">
    <property type="entry name" value="YicC-like_C"/>
    <property type="match status" value="1"/>
</dbReference>
<feature type="domain" description="Endoribonuclease YicC-like N-terminal" evidence="6">
    <location>
        <begin position="4"/>
        <end position="155"/>
    </location>
</feature>
<evidence type="ECO:0000313" key="8">
    <source>
        <dbReference type="EMBL" id="NEN23881.1"/>
    </source>
</evidence>
<dbReference type="PANTHER" id="PTHR30636">
    <property type="entry name" value="UPF0701 PROTEIN YICC"/>
    <property type="match status" value="1"/>
</dbReference>
<dbReference type="Proteomes" id="UP000486602">
    <property type="component" value="Unassembled WGS sequence"/>
</dbReference>
<dbReference type="NCBIfam" id="TIGR00255">
    <property type="entry name" value="YicC/YloC family endoribonuclease"/>
    <property type="match status" value="1"/>
</dbReference>
<dbReference type="InterPro" id="IPR005229">
    <property type="entry name" value="YicC/YloC-like"/>
</dbReference>
<sequence length="291" mass="33114">MLISMTGFGKANGSFASKNIIAEIKSLNSKQFDLTVKIPGVYREKELDLRGLLSEKLGRGKVDLNIYVEDTEGQKRVTINQSLALAYLTEINHLAEVSGLQTTPDILSTLLNMPDVMQSEKNELDENEWKAVLEVIEEAANSLMQFRENEGARLAEDIAERVKTIENLRVEVEQHLPQRLASVRERIEKNLSDLVNQDQSDKNRLEQEIIYYLEKLDITEEHTRLKGHCTYFLETMKDPGMVGKKLAFISQEMGREINTMGAKANHVAIQKLVVEMKDELEKIKEQLLNIA</sequence>
<keyword evidence="4" id="KW-0378">Hydrolase</keyword>
<evidence type="ECO:0000256" key="3">
    <source>
        <dbReference type="ARBA" id="ARBA00022759"/>
    </source>
</evidence>
<keyword evidence="9" id="KW-1185">Reference proteome</keyword>
<dbReference type="AlphaFoldDB" id="A0A7K3WS46"/>
<keyword evidence="2" id="KW-0540">Nuclease</keyword>
<evidence type="ECO:0000259" key="7">
    <source>
        <dbReference type="Pfam" id="PF08340"/>
    </source>
</evidence>
<feature type="domain" description="Endoribonuclease YicC-like C-terminal" evidence="7">
    <location>
        <begin position="172"/>
        <end position="290"/>
    </location>
</feature>
<evidence type="ECO:0000256" key="2">
    <source>
        <dbReference type="ARBA" id="ARBA00022722"/>
    </source>
</evidence>
<evidence type="ECO:0000256" key="4">
    <source>
        <dbReference type="ARBA" id="ARBA00022801"/>
    </source>
</evidence>
<dbReference type="RefSeq" id="WP_163285273.1">
    <property type="nucleotide sequence ID" value="NZ_JAAGVY010000016.1"/>
</dbReference>
<dbReference type="InterPro" id="IPR013551">
    <property type="entry name" value="YicC-like_C"/>
</dbReference>
<evidence type="ECO:0000313" key="9">
    <source>
        <dbReference type="Proteomes" id="UP000486602"/>
    </source>
</evidence>
<evidence type="ECO:0000256" key="1">
    <source>
        <dbReference type="ARBA" id="ARBA00001968"/>
    </source>
</evidence>
<reference evidence="8 9" key="1">
    <citation type="submission" date="2020-02" db="EMBL/GenBank/DDBJ databases">
        <title>Out from the shadows clarifying the taxonomy of the family Cryomorphaceae and related taxa by utilizing the GTDB taxonomic framework.</title>
        <authorList>
            <person name="Bowman J.P."/>
        </authorList>
    </citation>
    <scope>NUCLEOTIDE SEQUENCE [LARGE SCALE GENOMIC DNA]</scope>
    <source>
        <strain evidence="8 9">QSSC 1-22</strain>
    </source>
</reference>
<evidence type="ECO:0000259" key="6">
    <source>
        <dbReference type="Pfam" id="PF03755"/>
    </source>
</evidence>
<comment type="similarity">
    <text evidence="5">Belongs to the YicC/YloC family.</text>
</comment>
<comment type="caution">
    <text evidence="8">The sequence shown here is derived from an EMBL/GenBank/DDBJ whole genome shotgun (WGS) entry which is preliminary data.</text>
</comment>
<gene>
    <name evidence="8" type="ORF">G3O08_10250</name>
</gene>
<dbReference type="InterPro" id="IPR013527">
    <property type="entry name" value="YicC-like_N"/>
</dbReference>
<evidence type="ECO:0000256" key="5">
    <source>
        <dbReference type="ARBA" id="ARBA00035648"/>
    </source>
</evidence>